<evidence type="ECO:0000313" key="4">
    <source>
        <dbReference type="EMBL" id="MFD1410864.1"/>
    </source>
</evidence>
<dbReference type="EMBL" id="JBHTOH010000026">
    <property type="protein sequence ID" value="MFD1410864.1"/>
    <property type="molecule type" value="Genomic_DNA"/>
</dbReference>
<dbReference type="Gene3D" id="1.10.357.10">
    <property type="entry name" value="Tetracycline Repressor, domain 2"/>
    <property type="match status" value="1"/>
</dbReference>
<dbReference type="RefSeq" id="WP_125650881.1">
    <property type="nucleotide sequence ID" value="NZ_JBHTOH010000026.1"/>
</dbReference>
<evidence type="ECO:0000259" key="3">
    <source>
        <dbReference type="PROSITE" id="PS50977"/>
    </source>
</evidence>
<protein>
    <submittedName>
        <fullName evidence="4">TetR/AcrR family transcriptional regulator</fullName>
    </submittedName>
</protein>
<dbReference type="InterPro" id="IPR001647">
    <property type="entry name" value="HTH_TetR"/>
</dbReference>
<gene>
    <name evidence="4" type="ORF">ACFQ4R_04450</name>
</gene>
<evidence type="ECO:0000313" key="5">
    <source>
        <dbReference type="Proteomes" id="UP001597191"/>
    </source>
</evidence>
<proteinExistence type="predicted"/>
<feature type="DNA-binding region" description="H-T-H motif" evidence="2">
    <location>
        <begin position="28"/>
        <end position="47"/>
    </location>
</feature>
<comment type="caution">
    <text evidence="4">The sequence shown here is derived from an EMBL/GenBank/DDBJ whole genome shotgun (WGS) entry which is preliminary data.</text>
</comment>
<dbReference type="SUPFAM" id="SSF46689">
    <property type="entry name" value="Homeodomain-like"/>
    <property type="match status" value="1"/>
</dbReference>
<reference evidence="5" key="1">
    <citation type="journal article" date="2019" name="Int. J. Syst. Evol. Microbiol.">
        <title>The Global Catalogue of Microorganisms (GCM) 10K type strain sequencing project: providing services to taxonomists for standard genome sequencing and annotation.</title>
        <authorList>
            <consortium name="The Broad Institute Genomics Platform"/>
            <consortium name="The Broad Institute Genome Sequencing Center for Infectious Disease"/>
            <person name="Wu L."/>
            <person name="Ma J."/>
        </authorList>
    </citation>
    <scope>NUCLEOTIDE SEQUENCE [LARGE SCALE GENOMIC DNA]</scope>
    <source>
        <strain evidence="5">CCM 8937</strain>
    </source>
</reference>
<keyword evidence="1 2" id="KW-0238">DNA-binding</keyword>
<evidence type="ECO:0000256" key="2">
    <source>
        <dbReference type="PROSITE-ProRule" id="PRU00335"/>
    </source>
</evidence>
<name>A0ABW4BKX7_9LACO</name>
<evidence type="ECO:0000256" key="1">
    <source>
        <dbReference type="ARBA" id="ARBA00023125"/>
    </source>
</evidence>
<feature type="domain" description="HTH tetR-type" evidence="3">
    <location>
        <begin position="5"/>
        <end position="65"/>
    </location>
</feature>
<sequence length="194" mass="21403">MQKRNLNQARILQAARQITNESGSDALTFSKIAAILGVRSQALYAYFPNAQQLKFALIIDYLDSLTQTLNAALVGVSGKEALYIYGDQLHTLLLAQPNLTKLAFGGISYDQEHEAGQHLHQLILVLDRLIAPYCTSEAEVVAQARYFRAIIFGYVQNQLWGLFQLATVPVADSFEDSLCQAITSITEKGSIKHG</sequence>
<dbReference type="Proteomes" id="UP001597191">
    <property type="component" value="Unassembled WGS sequence"/>
</dbReference>
<organism evidence="4 5">
    <name type="scientific">Lapidilactobacillus gannanensis</name>
    <dbReference type="NCBI Taxonomy" id="2486002"/>
    <lineage>
        <taxon>Bacteria</taxon>
        <taxon>Bacillati</taxon>
        <taxon>Bacillota</taxon>
        <taxon>Bacilli</taxon>
        <taxon>Lactobacillales</taxon>
        <taxon>Lactobacillaceae</taxon>
        <taxon>Lapidilactobacillus</taxon>
    </lineage>
</organism>
<keyword evidence="5" id="KW-1185">Reference proteome</keyword>
<dbReference type="PROSITE" id="PS50977">
    <property type="entry name" value="HTH_TETR_2"/>
    <property type="match status" value="1"/>
</dbReference>
<dbReference type="Pfam" id="PF00440">
    <property type="entry name" value="TetR_N"/>
    <property type="match status" value="1"/>
</dbReference>
<accession>A0ABW4BKX7</accession>
<dbReference type="InterPro" id="IPR009057">
    <property type="entry name" value="Homeodomain-like_sf"/>
</dbReference>
<dbReference type="Gene3D" id="1.10.10.60">
    <property type="entry name" value="Homeodomain-like"/>
    <property type="match status" value="1"/>
</dbReference>